<dbReference type="PRINTS" id="PR00463">
    <property type="entry name" value="EP450I"/>
</dbReference>
<dbReference type="Pfam" id="PF00067">
    <property type="entry name" value="p450"/>
    <property type="match status" value="1"/>
</dbReference>
<accession>A0A9P7KIH3</accession>
<evidence type="ECO:0000256" key="7">
    <source>
        <dbReference type="ARBA" id="ARBA00023033"/>
    </source>
</evidence>
<dbReference type="GO" id="GO:0005506">
    <property type="term" value="F:iron ion binding"/>
    <property type="evidence" value="ECO:0007669"/>
    <property type="project" value="InterPro"/>
</dbReference>
<dbReference type="OrthoDB" id="1470350at2759"/>
<dbReference type="GO" id="GO:0020037">
    <property type="term" value="F:heme binding"/>
    <property type="evidence" value="ECO:0007669"/>
    <property type="project" value="InterPro"/>
</dbReference>
<evidence type="ECO:0008006" key="10">
    <source>
        <dbReference type="Google" id="ProtNLM"/>
    </source>
</evidence>
<dbReference type="EMBL" id="JABCKI010000727">
    <property type="protein sequence ID" value="KAG5649755.1"/>
    <property type="molecule type" value="Genomic_DNA"/>
</dbReference>
<comment type="caution">
    <text evidence="8">The sequence shown here is derived from an EMBL/GenBank/DDBJ whole genome shotgun (WGS) entry which is preliminary data.</text>
</comment>
<dbReference type="PANTHER" id="PTHR24287:SF1">
    <property type="entry name" value="P450, PUTATIVE (EUROFUNG)-RELATED"/>
    <property type="match status" value="1"/>
</dbReference>
<dbReference type="GO" id="GO:0016705">
    <property type="term" value="F:oxidoreductase activity, acting on paired donors, with incorporation or reduction of molecular oxygen"/>
    <property type="evidence" value="ECO:0007669"/>
    <property type="project" value="InterPro"/>
</dbReference>
<keyword evidence="9" id="KW-1185">Reference proteome</keyword>
<keyword evidence="6" id="KW-0408">Iron</keyword>
<comment type="similarity">
    <text evidence="2">Belongs to the cytochrome P450 family.</text>
</comment>
<evidence type="ECO:0000256" key="2">
    <source>
        <dbReference type="ARBA" id="ARBA00010617"/>
    </source>
</evidence>
<dbReference type="InterPro" id="IPR036396">
    <property type="entry name" value="Cyt_P450_sf"/>
</dbReference>
<evidence type="ECO:0000256" key="6">
    <source>
        <dbReference type="ARBA" id="ARBA00023004"/>
    </source>
</evidence>
<dbReference type="Proteomes" id="UP000717328">
    <property type="component" value="Unassembled WGS sequence"/>
</dbReference>
<keyword evidence="3" id="KW-0349">Heme</keyword>
<evidence type="ECO:0000256" key="5">
    <source>
        <dbReference type="ARBA" id="ARBA00023002"/>
    </source>
</evidence>
<name>A0A9P7KIH3_9AGAR</name>
<dbReference type="SUPFAM" id="SSF48264">
    <property type="entry name" value="Cytochrome P450"/>
    <property type="match status" value="1"/>
</dbReference>
<dbReference type="PANTHER" id="PTHR24287">
    <property type="entry name" value="P450, PUTATIVE (EUROFUNG)-RELATED"/>
    <property type="match status" value="1"/>
</dbReference>
<evidence type="ECO:0000256" key="3">
    <source>
        <dbReference type="ARBA" id="ARBA00022617"/>
    </source>
</evidence>
<evidence type="ECO:0000313" key="8">
    <source>
        <dbReference type="EMBL" id="KAG5649755.1"/>
    </source>
</evidence>
<reference evidence="8" key="2">
    <citation type="submission" date="2021-10" db="EMBL/GenBank/DDBJ databases">
        <title>Phylogenomics reveals ancestral predisposition of the termite-cultivated fungus Termitomyces towards a domesticated lifestyle.</title>
        <authorList>
            <person name="Auxier B."/>
            <person name="Grum-Grzhimaylo A."/>
            <person name="Cardenas M.E."/>
            <person name="Lodge J.D."/>
            <person name="Laessoe T."/>
            <person name="Pedersen O."/>
            <person name="Smith M.E."/>
            <person name="Kuyper T.W."/>
            <person name="Franco-Molano E.A."/>
            <person name="Baroni T.J."/>
            <person name="Aanen D.K."/>
        </authorList>
    </citation>
    <scope>NUCLEOTIDE SEQUENCE</scope>
    <source>
        <strain evidence="8">D49</strain>
    </source>
</reference>
<reference evidence="8" key="1">
    <citation type="submission" date="2021-02" db="EMBL/GenBank/DDBJ databases">
        <authorList>
            <person name="Nieuwenhuis M."/>
            <person name="Van De Peppel L.J.J."/>
        </authorList>
    </citation>
    <scope>NUCLEOTIDE SEQUENCE</scope>
    <source>
        <strain evidence="8">D49</strain>
    </source>
</reference>
<evidence type="ECO:0000256" key="4">
    <source>
        <dbReference type="ARBA" id="ARBA00022723"/>
    </source>
</evidence>
<dbReference type="InterPro" id="IPR047146">
    <property type="entry name" value="Cyt_P450_E_CYP52_fungi"/>
</dbReference>
<keyword evidence="4" id="KW-0479">Metal-binding</keyword>
<keyword evidence="5" id="KW-0560">Oxidoreductase</keyword>
<comment type="cofactor">
    <cofactor evidence="1">
        <name>heme</name>
        <dbReference type="ChEBI" id="CHEBI:30413"/>
    </cofactor>
</comment>
<protein>
    <recommendedName>
        <fullName evidence="10">Cytochrome P450</fullName>
    </recommendedName>
</protein>
<evidence type="ECO:0000256" key="1">
    <source>
        <dbReference type="ARBA" id="ARBA00001971"/>
    </source>
</evidence>
<keyword evidence="7" id="KW-0503">Monooxygenase</keyword>
<dbReference type="InterPro" id="IPR001128">
    <property type="entry name" value="Cyt_P450"/>
</dbReference>
<dbReference type="InterPro" id="IPR002401">
    <property type="entry name" value="Cyt_P450_E_grp-I"/>
</dbReference>
<gene>
    <name evidence="8" type="ORF">H0H81_002174</name>
</gene>
<organism evidence="8 9">
    <name type="scientific">Sphagnurus paluster</name>
    <dbReference type="NCBI Taxonomy" id="117069"/>
    <lineage>
        <taxon>Eukaryota</taxon>
        <taxon>Fungi</taxon>
        <taxon>Dikarya</taxon>
        <taxon>Basidiomycota</taxon>
        <taxon>Agaricomycotina</taxon>
        <taxon>Agaricomycetes</taxon>
        <taxon>Agaricomycetidae</taxon>
        <taxon>Agaricales</taxon>
        <taxon>Tricholomatineae</taxon>
        <taxon>Lyophyllaceae</taxon>
        <taxon>Sphagnurus</taxon>
    </lineage>
</organism>
<dbReference type="AlphaFoldDB" id="A0A9P7KIH3"/>
<proteinExistence type="inferred from homology"/>
<sequence length="220" mass="24615">MQDLVSRFTLDSATAFLFGKDVRSLSAGLAYPADAPLHTTEEHPSTRFVNAFLTAQTLVALRTRYGPSWQLMDFWRDSVSPYRKVVDEFVEPLLEEALRNNGLDAGQRVSEKAQKGGELEMEGSTLLDHLVHETQDRQVIKDQLTNLLVAGRDTTAAALTFAVYMLTQHPDITARLRAEIASKVGSGRPTYEQIKEMKYLRAFINDPLEVGSLVPVVQDY</sequence>
<dbReference type="GO" id="GO:0004497">
    <property type="term" value="F:monooxygenase activity"/>
    <property type="evidence" value="ECO:0007669"/>
    <property type="project" value="UniProtKB-KW"/>
</dbReference>
<dbReference type="Gene3D" id="1.10.630.10">
    <property type="entry name" value="Cytochrome P450"/>
    <property type="match status" value="1"/>
</dbReference>
<evidence type="ECO:0000313" key="9">
    <source>
        <dbReference type="Proteomes" id="UP000717328"/>
    </source>
</evidence>